<dbReference type="RefSeq" id="WP_191193567.1">
    <property type="nucleotide sequence ID" value="NZ_JACXYZ010000001.1"/>
</dbReference>
<name>A0ABR8N926_9ACTN</name>
<dbReference type="Gene3D" id="2.60.40.10">
    <property type="entry name" value="Immunoglobulins"/>
    <property type="match status" value="1"/>
</dbReference>
<reference evidence="3 4" key="1">
    <citation type="submission" date="2020-09" db="EMBL/GenBank/DDBJ databases">
        <title>novel species in genus Nocardioides.</title>
        <authorList>
            <person name="Zhang G."/>
        </authorList>
    </citation>
    <scope>NUCLEOTIDE SEQUENCE [LARGE SCALE GENOMIC DNA]</scope>
    <source>
        <strain evidence="3 4">KCTC 39551</strain>
    </source>
</reference>
<sequence>MTTQWGRRARGAHADGRHGGSGRLRGTIALLLLVPTVAVQAATTTSAGAGVTAGFEIDGNTSVEGGGTDWTSPGVAPPATDPVKTADDSNFTGGSKEFENPSDWSEGTGTSTDQGDISDVYSHFVTGSSSWAFLGFRRIAESGTMTFMAELNQKANLPKEAGDSVQFRPDRTVNDLLLRFEQDGNGNFALTAAYKWTQSATGTFDSACFTVPGYATPSAWCPTPTAGAGFDGATGEGKLFAEAAVNLSSFDTVGDCRGAYGVMNVRSFAGDSEKSSLLDFVGGIGISVPPTCGKLVIEKRDQFQRLVPGATFRVTANPVPGAAGAAAAELVVKDGGTPGVDTVADGIVTIDPAKPGTYAVEEIATPAGYAPDTTVHTGVVVGSSGTSVATVKFTNKLFFKPLAVANQASGSYGVAYDWRVHKSVVGDAKKTIEEGATASFQYRVELEALPEGPAAGKEVHGTVSVTNPNPAATHPSMRATIGIAGDLACHFLPSNAAVDVDPGIPGVQVDVAAGTTSYDYACDPGAGALVGGTTTATVSWDQTTYPQKDVHPGNVAAAATYAITVQPRIDEHATVTDSFDGGAPVPIGQPTYAWTDVWNAPDHRVVVATYSNPAVGGTAGACRSYDNVARVDESDTDDFDTSGATVEVCVDLDDLVVTKTAKPAFARDYDWTIEKSVTGSSSQTVDEGTPASFAYDVVVTPSISGDGQFVVTGVISVQNPNQTTISGVQLTDSLPGGTCTIDKPAGPLSVPKGTSTFDYSCVLPGATASTTGTNTASATWDKAAYHGTSGSASGQAGFDFADAQPTVTDATAIVTDTQVDLDGTSPDGVVVKASDGPRTFTYTKAFDGVPGECTTYDNTAKVVATDSKESDSDTETVKVCVDLDDLVVTKTATPAFARDYDWAIEKSVTGSWSQTVDEGTPASFAYDVVVTPSISGDGEFVVTGVISVQNPNQTTISGVQLTDSLPGGQCTIDKPAGAVSVPKGTSTFDYSCVLPGATASTTGTNTATASWDKAAYYGTSGSASGAAGFDFAQATVVVTDATATVTDTQVDLDGTSPDGVVVKASDGPRTFSYTKAFDGVPGECTTYDNTAKVVATDSKESDSDTETVKVCVDLDDLVVTKTAKPAFARDYDWTIEKSVKGASSQTVPQGTPASFAYDVVVTPSAAKDTAFVVSGVISVQNPNQTTISGVQLSDSLPGGTCTIDKPAGPLSVPKGTSTFHYSCVLPGATASTTGTNTATASWDKAAYHGTSGSASGTAGFDFAQATVVVTDATATVTDTQVQLGDVPGGAVVQASDGPRTFTYTKAFDGVPGECTTYDNTAKVVATDSKESDSDDATVEVCVQQPLWLAPTAKADLAVDHAWSITKVADATQRTADANGNATFTYTVTARAGARTESGWRLQGEVAITNPNQYAAGDVVADVTASTDLGGGAVCTVTGGSDVTVAEDSSRTLPVACTFATRPAESGTLSVTATWDPPGAATSASVTATTQPLTFGVRSETNKTVQVVDDKTVAGQRVVLDPALTWAAGLVKSYTYSLTLAGGAPGACRSWTNTATVDQPVGTDPTASAAVLVCTPPPVVVPPVVPPEVLTEEAFGKAVGSARASCQGTVRARLANRTGEKVVYTLRVGTKVHRISVSSQTARKFVTHGRPRAKVTLKVGSTRLDKLRIPALCVAPEVLPDTGLRATSR</sequence>
<evidence type="ECO:0000259" key="2">
    <source>
        <dbReference type="Pfam" id="PF17802"/>
    </source>
</evidence>
<organism evidence="3 4">
    <name type="scientific">Nocardioides cavernae</name>
    <dbReference type="NCBI Taxonomy" id="1921566"/>
    <lineage>
        <taxon>Bacteria</taxon>
        <taxon>Bacillati</taxon>
        <taxon>Actinomycetota</taxon>
        <taxon>Actinomycetes</taxon>
        <taxon>Propionibacteriales</taxon>
        <taxon>Nocardioidaceae</taxon>
        <taxon>Nocardioides</taxon>
    </lineage>
</organism>
<feature type="domain" description="SpaA-like prealbumin fold" evidence="2">
    <location>
        <begin position="293"/>
        <end position="387"/>
    </location>
</feature>
<feature type="region of interest" description="Disordered" evidence="1">
    <location>
        <begin position="60"/>
        <end position="115"/>
    </location>
</feature>
<accession>A0ABR8N926</accession>
<evidence type="ECO:0000313" key="3">
    <source>
        <dbReference type="EMBL" id="MBD3923721.1"/>
    </source>
</evidence>
<proteinExistence type="predicted"/>
<feature type="compositionally biased region" description="Polar residues" evidence="1">
    <location>
        <begin position="102"/>
        <end position="115"/>
    </location>
</feature>
<feature type="region of interest" description="Disordered" evidence="1">
    <location>
        <begin position="1"/>
        <end position="21"/>
    </location>
</feature>
<dbReference type="InterPro" id="IPR041033">
    <property type="entry name" value="SpaA_PFL_dom_1"/>
</dbReference>
<comment type="caution">
    <text evidence="3">The sequence shown here is derived from an EMBL/GenBank/DDBJ whole genome shotgun (WGS) entry which is preliminary data.</text>
</comment>
<evidence type="ECO:0000256" key="1">
    <source>
        <dbReference type="SAM" id="MobiDB-lite"/>
    </source>
</evidence>
<dbReference type="InterPro" id="IPR013783">
    <property type="entry name" value="Ig-like_fold"/>
</dbReference>
<protein>
    <recommendedName>
        <fullName evidence="2">SpaA-like prealbumin fold domain-containing protein</fullName>
    </recommendedName>
</protein>
<dbReference type="Proteomes" id="UP000618818">
    <property type="component" value="Unassembled WGS sequence"/>
</dbReference>
<keyword evidence="4" id="KW-1185">Reference proteome</keyword>
<dbReference type="Pfam" id="PF17802">
    <property type="entry name" value="SpaA"/>
    <property type="match status" value="1"/>
</dbReference>
<evidence type="ECO:0000313" key="4">
    <source>
        <dbReference type="Proteomes" id="UP000618818"/>
    </source>
</evidence>
<dbReference type="EMBL" id="JACXYZ010000001">
    <property type="protein sequence ID" value="MBD3923721.1"/>
    <property type="molecule type" value="Genomic_DNA"/>
</dbReference>
<gene>
    <name evidence="3" type="ORF">IEZ26_03740</name>
</gene>